<dbReference type="EMBL" id="AWUE01015201">
    <property type="protein sequence ID" value="OMO99034.1"/>
    <property type="molecule type" value="Genomic_DNA"/>
</dbReference>
<dbReference type="Gene3D" id="1.10.8.430">
    <property type="entry name" value="Helical domain of apoptotic protease-activating factors"/>
    <property type="match status" value="1"/>
</dbReference>
<dbReference type="PANTHER" id="PTHR33463">
    <property type="entry name" value="NB-ARC DOMAIN-CONTAINING PROTEIN-RELATED"/>
    <property type="match status" value="1"/>
</dbReference>
<evidence type="ECO:0000256" key="1">
    <source>
        <dbReference type="ARBA" id="ARBA00008894"/>
    </source>
</evidence>
<dbReference type="InterPro" id="IPR027417">
    <property type="entry name" value="P-loop_NTPase"/>
</dbReference>
<dbReference type="SMART" id="SM00382">
    <property type="entry name" value="AAA"/>
    <property type="match status" value="1"/>
</dbReference>
<dbReference type="Gene3D" id="3.80.10.10">
    <property type="entry name" value="Ribonuclease Inhibitor"/>
    <property type="match status" value="2"/>
</dbReference>
<accession>A0A1R3JW19</accession>
<reference evidence="8" key="1">
    <citation type="submission" date="2013-09" db="EMBL/GenBank/DDBJ databases">
        <title>Corchorus olitorius genome sequencing.</title>
        <authorList>
            <person name="Alam M."/>
            <person name="Haque M.S."/>
            <person name="Islam M.S."/>
            <person name="Emdad E.M."/>
            <person name="Islam M.M."/>
            <person name="Ahmed B."/>
            <person name="Halim A."/>
            <person name="Hossen Q.M.M."/>
            <person name="Hossain M.Z."/>
            <person name="Ahmed R."/>
            <person name="Khan M.M."/>
            <person name="Islam R."/>
            <person name="Rashid M.M."/>
            <person name="Khan S.A."/>
            <person name="Rahman M.S."/>
            <person name="Alam M."/>
            <person name="Yahiya A.S."/>
            <person name="Khan M.S."/>
            <person name="Azam M.S."/>
            <person name="Haque T."/>
            <person name="Lashkar M.Z.H."/>
            <person name="Akhand A.I."/>
            <person name="Morshed G."/>
            <person name="Roy S."/>
            <person name="Uddin K.S."/>
            <person name="Rabeya T."/>
            <person name="Hossain A.S."/>
            <person name="Chowdhury A."/>
            <person name="Snigdha A.R."/>
            <person name="Mortoza M.S."/>
            <person name="Matin S.A."/>
            <person name="Hoque S.M.E."/>
            <person name="Islam M.K."/>
            <person name="Roy D.K."/>
            <person name="Haider R."/>
            <person name="Moosa M.M."/>
            <person name="Elias S.M."/>
            <person name="Hasan A.M."/>
            <person name="Jahan S."/>
            <person name="Shafiuddin M."/>
            <person name="Mahmood N."/>
            <person name="Shommy N.S."/>
        </authorList>
    </citation>
    <scope>NUCLEOTIDE SEQUENCE [LARGE SCALE GENOMIC DNA]</scope>
    <source>
        <strain evidence="8">cv. O-4</strain>
    </source>
</reference>
<evidence type="ECO:0000256" key="3">
    <source>
        <dbReference type="ARBA" id="ARBA00022821"/>
    </source>
</evidence>
<protein>
    <submittedName>
        <fullName evidence="7">Disease resistance protein</fullName>
    </submittedName>
</protein>
<comment type="caution">
    <text evidence="7">The sequence shown here is derived from an EMBL/GenBank/DDBJ whole genome shotgun (WGS) entry which is preliminary data.</text>
</comment>
<organism evidence="7 8">
    <name type="scientific">Corchorus olitorius</name>
    <dbReference type="NCBI Taxonomy" id="93759"/>
    <lineage>
        <taxon>Eukaryota</taxon>
        <taxon>Viridiplantae</taxon>
        <taxon>Streptophyta</taxon>
        <taxon>Embryophyta</taxon>
        <taxon>Tracheophyta</taxon>
        <taxon>Spermatophyta</taxon>
        <taxon>Magnoliopsida</taxon>
        <taxon>eudicotyledons</taxon>
        <taxon>Gunneridae</taxon>
        <taxon>Pentapetalae</taxon>
        <taxon>rosids</taxon>
        <taxon>malvids</taxon>
        <taxon>Malvales</taxon>
        <taxon>Malvaceae</taxon>
        <taxon>Grewioideae</taxon>
        <taxon>Apeibeae</taxon>
        <taxon>Corchorus</taxon>
    </lineage>
</organism>
<dbReference type="AlphaFoldDB" id="A0A1R3JW19"/>
<dbReference type="GO" id="GO:0006952">
    <property type="term" value="P:defense response"/>
    <property type="evidence" value="ECO:0007669"/>
    <property type="project" value="UniProtKB-KW"/>
</dbReference>
<dbReference type="Proteomes" id="UP000187203">
    <property type="component" value="Unassembled WGS sequence"/>
</dbReference>
<dbReference type="InterPro" id="IPR057135">
    <property type="entry name" value="At4g27190-like_LRR"/>
</dbReference>
<dbReference type="InterPro" id="IPR003593">
    <property type="entry name" value="AAA+_ATPase"/>
</dbReference>
<keyword evidence="3" id="KW-0611">Plant defense</keyword>
<dbReference type="GO" id="GO:0005524">
    <property type="term" value="F:ATP binding"/>
    <property type="evidence" value="ECO:0007669"/>
    <property type="project" value="UniProtKB-KW"/>
</dbReference>
<dbReference type="InterPro" id="IPR050905">
    <property type="entry name" value="Plant_NBS-LRR"/>
</dbReference>
<evidence type="ECO:0000256" key="2">
    <source>
        <dbReference type="ARBA" id="ARBA00022741"/>
    </source>
</evidence>
<dbReference type="SUPFAM" id="SSF52540">
    <property type="entry name" value="P-loop containing nucleoside triphosphate hydrolases"/>
    <property type="match status" value="1"/>
</dbReference>
<dbReference type="InterPro" id="IPR032675">
    <property type="entry name" value="LRR_dom_sf"/>
</dbReference>
<dbReference type="Pfam" id="PF23247">
    <property type="entry name" value="LRR_RPS2"/>
    <property type="match status" value="1"/>
</dbReference>
<dbReference type="PRINTS" id="PR00364">
    <property type="entry name" value="DISEASERSIST"/>
</dbReference>
<dbReference type="InterPro" id="IPR002182">
    <property type="entry name" value="NB-ARC"/>
</dbReference>
<feature type="domain" description="AAA+ ATPase" evidence="6">
    <location>
        <begin position="178"/>
        <end position="317"/>
    </location>
</feature>
<gene>
    <name evidence="7" type="ORF">COLO4_13565</name>
</gene>
<evidence type="ECO:0000256" key="4">
    <source>
        <dbReference type="ARBA" id="ARBA00022840"/>
    </source>
</evidence>
<name>A0A1R3JW19_9ROSI</name>
<proteinExistence type="inferred from homology"/>
<keyword evidence="8" id="KW-1185">Reference proteome</keyword>
<evidence type="ECO:0000313" key="7">
    <source>
        <dbReference type="EMBL" id="OMO99034.1"/>
    </source>
</evidence>
<dbReference type="SUPFAM" id="SSF52058">
    <property type="entry name" value="L domain-like"/>
    <property type="match status" value="1"/>
</dbReference>
<feature type="coiled-coil region" evidence="5">
    <location>
        <begin position="38"/>
        <end position="97"/>
    </location>
</feature>
<dbReference type="Gene3D" id="3.40.50.300">
    <property type="entry name" value="P-loop containing nucleotide triphosphate hydrolases"/>
    <property type="match status" value="1"/>
</dbReference>
<keyword evidence="2" id="KW-0547">Nucleotide-binding</keyword>
<evidence type="ECO:0000259" key="6">
    <source>
        <dbReference type="SMART" id="SM00382"/>
    </source>
</evidence>
<comment type="similarity">
    <text evidence="1">Belongs to the disease resistance NB-LRR family.</text>
</comment>
<dbReference type="PANTHER" id="PTHR33463:SF214">
    <property type="entry name" value="NB-ARC DOMAIN-CONTAINING DISEASE RESISTANCE PROTEIN"/>
    <property type="match status" value="1"/>
</dbReference>
<dbReference type="Pfam" id="PF00931">
    <property type="entry name" value="NB-ARC"/>
    <property type="match status" value="1"/>
</dbReference>
<dbReference type="FunFam" id="3.40.50.300:FF:001091">
    <property type="entry name" value="Probable disease resistance protein At1g61300"/>
    <property type="match status" value="1"/>
</dbReference>
<dbReference type="OrthoDB" id="1001331at2759"/>
<evidence type="ECO:0000256" key="5">
    <source>
        <dbReference type="SAM" id="Coils"/>
    </source>
</evidence>
<sequence length="1112" mass="127545">MEAIATGAAANISSETAKGIFQEVKRHIRYVTIYKKHVEKFEEKLEMLIAKRTSVQQEVDAADRKGEKIKADVEHWRNTVDKKIEEKEKKVRDLQDKAKTKCFIGLCPNIWSRYQLSRKAEEDVAAFDELLRQCQFNGSVGYRDVPEANVDASPNGFKTFQSREKVLRDIMEALNDSTVSMIGVYGMGGVGKTTLVNEVARQAKEVKLFDWVVTVSVTQTPDILKIQEEIAELLGLELKEQSRAIRALRLRERLKKEKRVLLVLDNIWAKLDLKEVGIPWGDEEKICKILLTSRDQNILLLFDGMVSQNTLKMDVLEKNEAWDLFKKMAGDIVESSNEWRSVANEVALKCAGLPVAIATLARALRNKDLHAWKDALVKLQRPSPRNFKGIPREVYLAVELSYNYLESDEHRQTFLLCSLLLVGSNYSSITYLLRIARGLGLFPDLYTVEEALNHLLTLVSDLKAACLLHDSYSSDLFRMHDLVYDVALAIASRDNNVFALKPEDSLKDWPDGETMEKCTMINLPFVDITHFPKELKGPQLSALRLGSKNSSVEMPASFFKEMKQLKVLELINMHISFSTLSSRFLTNLQTLILNLCVLENIAIIGNLENLKSLSIVGSDVEMLPKEIGQLINLRIFDLFSCTKLKIIPYGVLSSLSRLEELNLPVSFVEWEVEKHVNQQTNATLAELKVLSHLTALEIHIPDAKSMSVDLFSRKLERFKIFIGKSWDWIDVKYEYSRVLKLSLNITDNDQQDHGIKMLLKKAEDVCLDDMKGARIALHGLMDIEEGFQHLKNLHIQNCLEIKYVISDNDSAAEKIEFRHLRSLTLESLPQLVSFSCEKNKRRSTSESQHELSLFSEKMVFPCLEKLHLSSINVERIWNHRLSDKSFCTYQNLTSLIVEGCGNLKHLLSSFMARSLVNLKCLEIVDCKFLEEIIFSEEGDSKEEVILFPQLNSLKMKNLEQLMGFCSKEYKIEFKSLKILEIDHCPRLKGFMYKSTVEENQCFSSQALFDNKFGENGNFPLEKYEDDMAQPTLWMHSTEWPMLKTLEAYHCGKLKIFDYEDDGQHDSPIQPQPPLFLLEQSLFSKDSTIWKRLKCFVVHAKRYSRMEVVLVRK</sequence>
<dbReference type="GO" id="GO:0043531">
    <property type="term" value="F:ADP binding"/>
    <property type="evidence" value="ECO:0007669"/>
    <property type="project" value="InterPro"/>
</dbReference>
<evidence type="ECO:0000313" key="8">
    <source>
        <dbReference type="Proteomes" id="UP000187203"/>
    </source>
</evidence>
<keyword evidence="4" id="KW-0067">ATP-binding</keyword>
<keyword evidence="5" id="KW-0175">Coiled coil</keyword>
<dbReference type="InterPro" id="IPR042197">
    <property type="entry name" value="Apaf_helical"/>
</dbReference>